<dbReference type="InterPro" id="IPR002618">
    <property type="entry name" value="UDPGP_fam"/>
</dbReference>
<dbReference type="SUPFAM" id="SSF53448">
    <property type="entry name" value="Nucleotide-diphospho-sugar transferases"/>
    <property type="match status" value="1"/>
</dbReference>
<dbReference type="InterPro" id="IPR029044">
    <property type="entry name" value="Nucleotide-diphossugar_trans"/>
</dbReference>
<name>A0A2G9YBX4_9BACT</name>
<comment type="caution">
    <text evidence="4">The sequence shown here is derived from an EMBL/GenBank/DDBJ whole genome shotgun (WGS) entry which is preliminary data.</text>
</comment>
<reference evidence="4 5" key="1">
    <citation type="submission" date="2017-09" db="EMBL/GenBank/DDBJ databases">
        <title>Depth-based differentiation of microbial function through sediment-hosted aquifers and enrichment of novel symbionts in the deep terrestrial subsurface.</title>
        <authorList>
            <person name="Probst A.J."/>
            <person name="Ladd B."/>
            <person name="Jarett J.K."/>
            <person name="Geller-Mcgrath D.E."/>
            <person name="Sieber C.M."/>
            <person name="Emerson J.B."/>
            <person name="Anantharaman K."/>
            <person name="Thomas B.C."/>
            <person name="Malmstrom R."/>
            <person name="Stieglmeier M."/>
            <person name="Klingl A."/>
            <person name="Woyke T."/>
            <person name="Ryan C.M."/>
            <person name="Banfield J.F."/>
        </authorList>
    </citation>
    <scope>NUCLEOTIDE SEQUENCE [LARGE SCALE GENOMIC DNA]</scope>
    <source>
        <strain evidence="4">CG23_combo_of_CG06-09_8_20_14_all_48_7</strain>
    </source>
</reference>
<dbReference type="Gene3D" id="3.90.550.10">
    <property type="entry name" value="Spore Coat Polysaccharide Biosynthesis Protein SpsA, Chain A"/>
    <property type="match status" value="1"/>
</dbReference>
<protein>
    <recommendedName>
        <fullName evidence="6">UTP--glucose-1-phosphate uridylyltransferase</fullName>
    </recommendedName>
</protein>
<evidence type="ECO:0000313" key="4">
    <source>
        <dbReference type="EMBL" id="PIP16736.1"/>
    </source>
</evidence>
<dbReference type="AlphaFoldDB" id="A0A2G9YBX4"/>
<dbReference type="PANTHER" id="PTHR11952:SF2">
    <property type="entry name" value="LD24639P"/>
    <property type="match status" value="1"/>
</dbReference>
<evidence type="ECO:0000256" key="1">
    <source>
        <dbReference type="ARBA" id="ARBA00010401"/>
    </source>
</evidence>
<dbReference type="GO" id="GO:0070569">
    <property type="term" value="F:uridylyltransferase activity"/>
    <property type="evidence" value="ECO:0007669"/>
    <property type="project" value="InterPro"/>
</dbReference>
<dbReference type="InterPro" id="IPR039741">
    <property type="entry name" value="UDP-sugar_pyrophosphorylase"/>
</dbReference>
<accession>A0A2G9YBX4</accession>
<keyword evidence="3" id="KW-0548">Nucleotidyltransferase</keyword>
<dbReference type="PANTHER" id="PTHR11952">
    <property type="entry name" value="UDP- GLUCOSE PYROPHOSPHORYLASE"/>
    <property type="match status" value="1"/>
</dbReference>
<evidence type="ECO:0000256" key="2">
    <source>
        <dbReference type="ARBA" id="ARBA00022679"/>
    </source>
</evidence>
<dbReference type="Pfam" id="PF01704">
    <property type="entry name" value="UDPGP"/>
    <property type="match status" value="1"/>
</dbReference>
<proteinExistence type="inferred from homology"/>
<gene>
    <name evidence="4" type="ORF">COX46_00370</name>
</gene>
<organism evidence="4 5">
    <name type="scientific">bacterium (Candidatus Ratteibacteria) CG23_combo_of_CG06-09_8_20_14_all_48_7</name>
    <dbReference type="NCBI Taxonomy" id="2014292"/>
    <lineage>
        <taxon>Bacteria</taxon>
        <taxon>Candidatus Ratteibacteria</taxon>
    </lineage>
</organism>
<evidence type="ECO:0000256" key="3">
    <source>
        <dbReference type="ARBA" id="ARBA00022695"/>
    </source>
</evidence>
<evidence type="ECO:0008006" key="6">
    <source>
        <dbReference type="Google" id="ProtNLM"/>
    </source>
</evidence>
<comment type="similarity">
    <text evidence="1">Belongs to the UDPGP type 1 family.</text>
</comment>
<feature type="non-terminal residue" evidence="4">
    <location>
        <position position="230"/>
    </location>
</feature>
<dbReference type="Proteomes" id="UP000230392">
    <property type="component" value="Unassembled WGS sequence"/>
</dbReference>
<dbReference type="EMBL" id="PCRF01000018">
    <property type="protein sequence ID" value="PIP16736.1"/>
    <property type="molecule type" value="Genomic_DNA"/>
</dbReference>
<sequence>MTNRENRQIIEKFLEEHRFFRLNPEDLYFFEQEMLPSITPEGNLILKDETHLFVNPNGHGGSLKAIFKSGILKTLMERDVTELFYCQADNPLVKVADPVFLGYHNMENAEMSLKVLRRRDGLEKVGIYGTVNGKPAVIEYSDLLPEEISAVDEKGRLKYWPGSIAIHIFSLPFIRRLNERGFALPYHRAVKSAAGLGMDNKLCQMPAWKFETFVFDALPLAQKVCCMETI</sequence>
<keyword evidence="2" id="KW-0808">Transferase</keyword>
<evidence type="ECO:0000313" key="5">
    <source>
        <dbReference type="Proteomes" id="UP000230392"/>
    </source>
</evidence>